<evidence type="ECO:0000259" key="2">
    <source>
        <dbReference type="Pfam" id="PF15272"/>
    </source>
</evidence>
<keyword evidence="4" id="KW-1185">Reference proteome</keyword>
<keyword evidence="1" id="KW-0175">Coiled coil</keyword>
<name>A0A1E4SZP0_9ASCO</name>
<dbReference type="Pfam" id="PF15272">
    <property type="entry name" value="BBP1_C"/>
    <property type="match status" value="1"/>
</dbReference>
<feature type="coiled-coil region" evidence="1">
    <location>
        <begin position="205"/>
        <end position="336"/>
    </location>
</feature>
<dbReference type="InterPro" id="IPR029330">
    <property type="entry name" value="Bbp1_C"/>
</dbReference>
<feature type="domain" description="Spindle pole body component Bbp1 C-terminal" evidence="2">
    <location>
        <begin position="176"/>
        <end position="331"/>
    </location>
</feature>
<dbReference type="Proteomes" id="UP000094801">
    <property type="component" value="Unassembled WGS sequence"/>
</dbReference>
<accession>A0A1E4SZP0</accession>
<reference evidence="4" key="1">
    <citation type="submission" date="2016-04" db="EMBL/GenBank/DDBJ databases">
        <title>Comparative genomics of biotechnologically important yeasts.</title>
        <authorList>
            <consortium name="DOE Joint Genome Institute"/>
            <person name="Riley R."/>
            <person name="Haridas S."/>
            <person name="Wolfe K.H."/>
            <person name="Lopes M.R."/>
            <person name="Hittinger C.T."/>
            <person name="Goker M."/>
            <person name="Salamov A."/>
            <person name="Wisecaver J."/>
            <person name="Long T.M."/>
            <person name="Aerts A.L."/>
            <person name="Barry K."/>
            <person name="Choi C."/>
            <person name="Clum A."/>
            <person name="Coughlan A.Y."/>
            <person name="Deshpande S."/>
            <person name="Douglass A.P."/>
            <person name="Hanson S.J."/>
            <person name="Klenk H.-P."/>
            <person name="Labutti K."/>
            <person name="Lapidus A."/>
            <person name="Lindquist E."/>
            <person name="Lipzen A."/>
            <person name="Meier-Kolthoff J.P."/>
            <person name="Ohm R.A."/>
            <person name="Otillar R.P."/>
            <person name="Pangilinan J."/>
            <person name="Peng Y."/>
            <person name="Rokas A."/>
            <person name="Rosa C.A."/>
            <person name="Scheuner C."/>
            <person name="Sibirny A.A."/>
            <person name="Slot J.C."/>
            <person name="Stielow J.B."/>
            <person name="Sun H."/>
            <person name="Kurtzman C.P."/>
            <person name="Blackwell M."/>
            <person name="Grigoriev I.V."/>
            <person name="Jeffries T.W."/>
        </authorList>
    </citation>
    <scope>NUCLEOTIDE SEQUENCE [LARGE SCALE GENOMIC DNA]</scope>
    <source>
        <strain evidence="4">NRRL YB-2248</strain>
    </source>
</reference>
<evidence type="ECO:0000256" key="1">
    <source>
        <dbReference type="SAM" id="Coils"/>
    </source>
</evidence>
<dbReference type="AlphaFoldDB" id="A0A1E4SZP0"/>
<evidence type="ECO:0000313" key="3">
    <source>
        <dbReference type="EMBL" id="ODV84940.1"/>
    </source>
</evidence>
<proteinExistence type="predicted"/>
<organism evidence="3 4">
    <name type="scientific">[Candida] arabinofermentans NRRL YB-2248</name>
    <dbReference type="NCBI Taxonomy" id="983967"/>
    <lineage>
        <taxon>Eukaryota</taxon>
        <taxon>Fungi</taxon>
        <taxon>Dikarya</taxon>
        <taxon>Ascomycota</taxon>
        <taxon>Saccharomycotina</taxon>
        <taxon>Pichiomycetes</taxon>
        <taxon>Pichiales</taxon>
        <taxon>Pichiaceae</taxon>
        <taxon>Ogataea</taxon>
        <taxon>Ogataea/Candida clade</taxon>
    </lineage>
</organism>
<evidence type="ECO:0000313" key="4">
    <source>
        <dbReference type="Proteomes" id="UP000094801"/>
    </source>
</evidence>
<sequence>MLDVTDTSSKKTSLFGKVYNSLFRSEPSPLTTQIIDNTPPYQDHTSNDSLTSFNTYHNSSSAGDNGYSRITDWLGRNRDPYKDDMDDLYEDTRSHFSNSSRRSSMLAPPLTPRRYSREYSFDDIPYGDEETRFQHTMSLIDDSLKRRSAIKTEVPGTFPDNVVPVAKNRSSDSSTVDLIGILQKNNAKLQELAHNVDVITRKSDLKSLLKEKRELEKQFADMRKEYEQELDTSKKVYDDYCQLVEKYRDLKRLYAAESRELNKLKNSQDLEQLEEENKRLYERNKSLEDELRTTRTRVDDQLLEASSQYDQLKSEYHEKSMENRKLLSKIEELTNTLQKPALAMPESPSQAALRNITHRAREELYPLIHGDDSSSDTHRKKDDTMSILRSAYPNIDLPETVTSLGINNDWKISHPRIDLSTTNTGFRSNLSP</sequence>
<gene>
    <name evidence="3" type="ORF">CANARDRAFT_168213</name>
</gene>
<protein>
    <recommendedName>
        <fullName evidence="2">Spindle pole body component Bbp1 C-terminal domain-containing protein</fullName>
    </recommendedName>
</protein>
<dbReference type="EMBL" id="KV453854">
    <property type="protein sequence ID" value="ODV84940.1"/>
    <property type="molecule type" value="Genomic_DNA"/>
</dbReference>